<comment type="caution">
    <text evidence="1">The sequence shown here is derived from an EMBL/GenBank/DDBJ whole genome shotgun (WGS) entry which is preliminary data.</text>
</comment>
<dbReference type="EMBL" id="QJPH01000372">
    <property type="protein sequence ID" value="PZN75887.1"/>
    <property type="molecule type" value="Genomic_DNA"/>
</dbReference>
<evidence type="ECO:0000313" key="1">
    <source>
        <dbReference type="EMBL" id="PZN75887.1"/>
    </source>
</evidence>
<protein>
    <submittedName>
        <fullName evidence="1">Uncharacterized protein</fullName>
    </submittedName>
</protein>
<dbReference type="Proteomes" id="UP000249396">
    <property type="component" value="Unassembled WGS sequence"/>
</dbReference>
<proteinExistence type="predicted"/>
<dbReference type="AlphaFoldDB" id="A0A2W4SZL1"/>
<gene>
    <name evidence="1" type="ORF">DM484_17740</name>
</gene>
<name>A0A2W4SZL1_9GAMM</name>
<organism evidence="1 2">
    <name type="scientific">Candidatus Methylumidiphilus alinenensis</name>
    <dbReference type="NCBI Taxonomy" id="2202197"/>
    <lineage>
        <taxon>Bacteria</taxon>
        <taxon>Pseudomonadati</taxon>
        <taxon>Pseudomonadota</taxon>
        <taxon>Gammaproteobacteria</taxon>
        <taxon>Methylococcales</taxon>
        <taxon>Candidatus Methylumidiphilus</taxon>
    </lineage>
</organism>
<evidence type="ECO:0000313" key="2">
    <source>
        <dbReference type="Proteomes" id="UP000249396"/>
    </source>
</evidence>
<accession>A0A2W4SZL1</accession>
<reference evidence="1 2" key="1">
    <citation type="journal article" date="2018" name="Aquat. Microb. Ecol.">
        <title>Gammaproteobacterial methanotrophs dominate.</title>
        <authorList>
            <person name="Rissanen A.J."/>
            <person name="Saarenheimo J."/>
            <person name="Tiirola M."/>
            <person name="Peura S."/>
            <person name="Aalto S.L."/>
            <person name="Karvinen A."/>
            <person name="Nykanen H."/>
        </authorList>
    </citation>
    <scope>NUCLEOTIDE SEQUENCE [LARGE SCALE GENOMIC DNA]</scope>
    <source>
        <strain evidence="1">AMbin10</strain>
    </source>
</reference>
<sequence>MLKLFGWLREAEACPRMGFGVGMNHPVTDFQHGKAALDWAEVDREIIANKITKLATKLEMY</sequence>